<reference evidence="1" key="1">
    <citation type="submission" date="2024-06" db="EMBL/GenBank/DDBJ databases">
        <title>Multiomics insights into the TNT degradation mechanism by Pantoea sp. BJ2 isolated from an ammunition destruction site.</title>
        <authorList>
            <person name="Luo J."/>
        </authorList>
    </citation>
    <scope>NUCLEOTIDE SEQUENCE</scope>
    <source>
        <strain evidence="1">BJ2</strain>
        <plasmid evidence="1">plasmindB</plasmid>
    </source>
</reference>
<sequence>MLLKTMHSSHPYDTAGLIKAGVVSTSLDTFRANITHQLTAIQNCSITISPEEYKILTSGKLSENFSEPLVFDKTHFKGLSVFKDLVSHESTLKDNGLSRSILGLIQGKYPEKAFSFTCKKIVCSGLKAIPLTADEYKAGLPFQLSRKTGHCDFPGLAGGNYPIAEYLSADLLSVKIIDEKDNYIGHFNICKTTEKNFCFGTIAMRLL</sequence>
<protein>
    <submittedName>
        <fullName evidence="1">Uncharacterized protein</fullName>
    </submittedName>
</protein>
<gene>
    <name evidence="1" type="ORF">AAF463_24265</name>
</gene>
<dbReference type="EMBL" id="CP158294">
    <property type="protein sequence ID" value="XBV47455.1"/>
    <property type="molecule type" value="Genomic_DNA"/>
</dbReference>
<accession>A0AAU7U3C8</accession>
<keyword evidence="1" id="KW-0614">Plasmid</keyword>
<geneLocation type="plasmid" evidence="1">
    <name>plasmindB</name>
</geneLocation>
<proteinExistence type="predicted"/>
<dbReference type="RefSeq" id="WP_350262479.1">
    <property type="nucleotide sequence ID" value="NZ_CP158294.1"/>
</dbReference>
<evidence type="ECO:0000313" key="1">
    <source>
        <dbReference type="EMBL" id="XBV47455.1"/>
    </source>
</evidence>
<dbReference type="AlphaFoldDB" id="A0AAU7U3C8"/>
<name>A0AAU7U3C8_9GAMM</name>
<organism evidence="1">
    <name type="scientific">Pantoea sp. BJ2</name>
    <dbReference type="NCBI Taxonomy" id="3141322"/>
    <lineage>
        <taxon>Bacteria</taxon>
        <taxon>Pseudomonadati</taxon>
        <taxon>Pseudomonadota</taxon>
        <taxon>Gammaproteobacteria</taxon>
        <taxon>Enterobacterales</taxon>
        <taxon>Erwiniaceae</taxon>
        <taxon>Pantoea</taxon>
    </lineage>
</organism>